<dbReference type="InterPro" id="IPR000551">
    <property type="entry name" value="MerR-type_HTH_dom"/>
</dbReference>
<accession>A0A430AV23</accession>
<keyword evidence="2" id="KW-1133">Transmembrane helix</keyword>
<dbReference type="PRINTS" id="PR00040">
    <property type="entry name" value="HTHMERR"/>
</dbReference>
<keyword evidence="5" id="KW-1185">Reference proteome</keyword>
<comment type="caution">
    <text evidence="4">The sequence shown here is derived from an EMBL/GenBank/DDBJ whole genome shotgun (WGS) entry which is preliminary data.</text>
</comment>
<dbReference type="InterPro" id="IPR009061">
    <property type="entry name" value="DNA-bd_dom_put_sf"/>
</dbReference>
<evidence type="ECO:0000256" key="1">
    <source>
        <dbReference type="ARBA" id="ARBA00023125"/>
    </source>
</evidence>
<sequence length="230" mass="26122">MALKGGIMDSLYTVSQVAKRTGVTVKTLHYYQKIKLLLPSKIGENGYRYYSESDIKFLQEILLYRTMGFSLKDIKTILSTDDYSTRIQRLEHQLSILNDSIAKTKVMINTVNASLSAERKGLQMKHKEMFEGVDKQDDSIHRTMQNLTIIFSKLFTLVFFILGIALTIVYARAIVINKPIFGTGSGGTVVSVFFVIIGIACFLISGYNLFFVRTKDMLNVVNKKYIKKNE</sequence>
<dbReference type="PANTHER" id="PTHR30204">
    <property type="entry name" value="REDOX-CYCLING DRUG-SENSING TRANSCRIPTIONAL ACTIVATOR SOXR"/>
    <property type="match status" value="1"/>
</dbReference>
<evidence type="ECO:0000256" key="2">
    <source>
        <dbReference type="SAM" id="Phobius"/>
    </source>
</evidence>
<name>A0A430AV23_9ENTE</name>
<proteinExistence type="predicted"/>
<evidence type="ECO:0000313" key="5">
    <source>
        <dbReference type="Proteomes" id="UP000287605"/>
    </source>
</evidence>
<dbReference type="EMBL" id="NGKA01000009">
    <property type="protein sequence ID" value="RSU11899.1"/>
    <property type="molecule type" value="Genomic_DNA"/>
</dbReference>
<dbReference type="GO" id="GO:0003677">
    <property type="term" value="F:DNA binding"/>
    <property type="evidence" value="ECO:0007669"/>
    <property type="project" value="UniProtKB-KW"/>
</dbReference>
<dbReference type="AlphaFoldDB" id="A0A430AV23"/>
<dbReference type="PROSITE" id="PS50937">
    <property type="entry name" value="HTH_MERR_2"/>
    <property type="match status" value="1"/>
</dbReference>
<feature type="domain" description="HTH merR-type" evidence="3">
    <location>
        <begin position="11"/>
        <end position="80"/>
    </location>
</feature>
<dbReference type="CDD" id="cd01106">
    <property type="entry name" value="HTH_TipAL-Mta"/>
    <property type="match status" value="1"/>
</dbReference>
<dbReference type="SUPFAM" id="SSF46955">
    <property type="entry name" value="Putative DNA-binding domain"/>
    <property type="match status" value="1"/>
</dbReference>
<gene>
    <name evidence="4" type="ORF">CBF29_07205</name>
</gene>
<dbReference type="Pfam" id="PF13411">
    <property type="entry name" value="MerR_1"/>
    <property type="match status" value="1"/>
</dbReference>
<dbReference type="RefSeq" id="WP_211334258.1">
    <property type="nucleotide sequence ID" value="NZ_NGKA01000009.1"/>
</dbReference>
<dbReference type="Proteomes" id="UP000287605">
    <property type="component" value="Unassembled WGS sequence"/>
</dbReference>
<dbReference type="GO" id="GO:0003700">
    <property type="term" value="F:DNA-binding transcription factor activity"/>
    <property type="evidence" value="ECO:0007669"/>
    <property type="project" value="InterPro"/>
</dbReference>
<feature type="transmembrane region" description="Helical" evidence="2">
    <location>
        <begin position="154"/>
        <end position="176"/>
    </location>
</feature>
<reference evidence="4 5" key="1">
    <citation type="submission" date="2017-05" db="EMBL/GenBank/DDBJ databases">
        <title>Vagococcus spp. assemblies.</title>
        <authorList>
            <person name="Gulvik C.A."/>
        </authorList>
    </citation>
    <scope>NUCLEOTIDE SEQUENCE [LARGE SCALE GENOMIC DNA]</scope>
    <source>
        <strain evidence="4 5">CCUG 51432</strain>
    </source>
</reference>
<keyword evidence="2" id="KW-0472">Membrane</keyword>
<evidence type="ECO:0000259" key="3">
    <source>
        <dbReference type="PROSITE" id="PS50937"/>
    </source>
</evidence>
<organism evidence="4 5">
    <name type="scientific">Vagococcus elongatus</name>
    <dbReference type="NCBI Taxonomy" id="180344"/>
    <lineage>
        <taxon>Bacteria</taxon>
        <taxon>Bacillati</taxon>
        <taxon>Bacillota</taxon>
        <taxon>Bacilli</taxon>
        <taxon>Lactobacillales</taxon>
        <taxon>Enterococcaceae</taxon>
        <taxon>Vagococcus</taxon>
    </lineage>
</organism>
<evidence type="ECO:0000313" key="4">
    <source>
        <dbReference type="EMBL" id="RSU11899.1"/>
    </source>
</evidence>
<dbReference type="SMART" id="SM00422">
    <property type="entry name" value="HTH_MERR"/>
    <property type="match status" value="1"/>
</dbReference>
<dbReference type="PANTHER" id="PTHR30204:SF90">
    <property type="entry name" value="HTH-TYPE TRANSCRIPTIONAL ACTIVATOR MTA"/>
    <property type="match status" value="1"/>
</dbReference>
<keyword evidence="1" id="KW-0238">DNA-binding</keyword>
<feature type="transmembrane region" description="Helical" evidence="2">
    <location>
        <begin position="188"/>
        <end position="210"/>
    </location>
</feature>
<protein>
    <recommendedName>
        <fullName evidence="3">HTH merR-type domain-containing protein</fullName>
    </recommendedName>
</protein>
<keyword evidence="2" id="KW-0812">Transmembrane</keyword>
<dbReference type="Gene3D" id="1.10.1660.10">
    <property type="match status" value="1"/>
</dbReference>
<dbReference type="InterPro" id="IPR047057">
    <property type="entry name" value="MerR_fam"/>
</dbReference>